<dbReference type="Gene3D" id="3.20.20.80">
    <property type="entry name" value="Glycosidases"/>
    <property type="match status" value="1"/>
</dbReference>
<feature type="region of interest" description="Disordered" evidence="1">
    <location>
        <begin position="536"/>
        <end position="566"/>
    </location>
</feature>
<evidence type="ECO:0000313" key="2">
    <source>
        <dbReference type="EMBL" id="SCM67906.1"/>
    </source>
</evidence>
<dbReference type="InterPro" id="IPR017853">
    <property type="entry name" value="GH"/>
</dbReference>
<evidence type="ECO:0000256" key="1">
    <source>
        <dbReference type="SAM" id="MobiDB-lite"/>
    </source>
</evidence>
<dbReference type="RefSeq" id="WP_072706543.1">
    <property type="nucleotide sequence ID" value="NZ_FMJB01000050.1"/>
</dbReference>
<dbReference type="AlphaFoldDB" id="A0A1M4N4A3"/>
<accession>A0A1M4N4A3</accession>
<proteinExistence type="predicted"/>
<name>A0A1M4N4A3_9RHOB</name>
<evidence type="ECO:0000313" key="3">
    <source>
        <dbReference type="Proteomes" id="UP000184085"/>
    </source>
</evidence>
<keyword evidence="3" id="KW-1185">Reference proteome</keyword>
<dbReference type="SUPFAM" id="SSF51445">
    <property type="entry name" value="(Trans)glycosidases"/>
    <property type="match status" value="1"/>
</dbReference>
<organism evidence="2 3">
    <name type="scientific">Donghicola eburneus</name>
    <dbReference type="NCBI Taxonomy" id="393278"/>
    <lineage>
        <taxon>Bacteria</taxon>
        <taxon>Pseudomonadati</taxon>
        <taxon>Pseudomonadota</taxon>
        <taxon>Alphaproteobacteria</taxon>
        <taxon>Rhodobacterales</taxon>
        <taxon>Roseobacteraceae</taxon>
        <taxon>Donghicola</taxon>
    </lineage>
</organism>
<reference evidence="3" key="1">
    <citation type="submission" date="2016-09" db="EMBL/GenBank/DDBJ databases">
        <authorList>
            <person name="Wibberg D."/>
        </authorList>
    </citation>
    <scope>NUCLEOTIDE SEQUENCE [LARGE SCALE GENOMIC DNA]</scope>
</reference>
<sequence length="586" mass="64050">MTLGLTTKGSISEDALEITSDSFGARYVSFRSFGQFDDALSQTDLGMVVWPGGTMAEKNPERFGFEHDGLYNSAALGNKPGIDEMMEYCVDKGLGLTVVLPTARYSDDHDLLRTHLGDFLDDLYSGAHGALPDTLIFEVGNEYYAVFDGADELEKSANYAEIVNVYSEVVLEKEAEYPEVAGKVDWNVQLGRSVEYTEEILENLNEDSIIMADAVVHHRFAITLSASESSVDDVAASLDAWEEEANALGLDRPSLSLSAYNTASLSRVEAAHSFLSTAEGSKYDFDDLDLDGRSHLAFEQHYQDMLDYRPYGLEQGEHLLQMFSEYQALGTSSAGVYGWDLTHAGRSSYVGTDGDTYVFTAGSMQDMMAEALEDTKVLDWYQDNDLKSDSAVTTFGFDSEDKLVMFIVAPSKFEGDVFTADIALDGLGEIKEVWGQSLRSETPDNWKDLFDVPNLPGVNQTPEAETYALGIRENFAPEVKNGAIELDFTQPAQIIRLTFARTEEGADAIDAWHKGGSTELDGTDSDGTEATFIFREDPLPKIEIDEDDANDDDQNDGGDEGSDSDDGLGFAGLLTTVLLSLVGAGI</sequence>
<dbReference type="EMBL" id="FMJB01000050">
    <property type="protein sequence ID" value="SCM67906.1"/>
    <property type="molecule type" value="Genomic_DNA"/>
</dbReference>
<gene>
    <name evidence="2" type="ORF">KARMA_2113</name>
</gene>
<dbReference type="Proteomes" id="UP000184085">
    <property type="component" value="Unassembled WGS sequence"/>
</dbReference>
<protein>
    <submittedName>
        <fullName evidence="2">Putative type I secretion protein</fullName>
    </submittedName>
</protein>
<feature type="compositionally biased region" description="Acidic residues" evidence="1">
    <location>
        <begin position="544"/>
        <end position="566"/>
    </location>
</feature>